<evidence type="ECO:0000256" key="8">
    <source>
        <dbReference type="SAM" id="Phobius"/>
    </source>
</evidence>
<evidence type="ECO:0000313" key="11">
    <source>
        <dbReference type="Proteomes" id="UP001177023"/>
    </source>
</evidence>
<name>A0AA36CE37_9BILA</name>
<feature type="transmembrane region" description="Helical" evidence="8">
    <location>
        <begin position="40"/>
        <end position="59"/>
    </location>
</feature>
<sequence>MEQNVTLLGPDGDYNNTDEERNFSRAPSCSVLERTICQNIIPVFCVFGMAGNSMALMLIRTNFWLRRLTSNAYLSTLSISSCLFLFTVFVTWADSKYSVPLYNKSEIGCKFFTFLAHACDFICVWMISWVSCDRMIVLYRPGIRKWVCTKKFAKRMVVFTIFISLLLYSWCIMSASLEMEDGTVFCGLDRNQTLFGNTIGNLYFSFTMIDTVICTVLPSILIVVVNSFAIYRYRQCMKIYSSGVLRVRFLRTPDTQNNNDYEETTAKKLLLSQATPTMNTPSTQSSRGTACGKMRSSDLQLSRTLLVVTSTFVLLNVPNYALRLYQEIFTTDPLFHTVYFVSYLLYYFHHAVLFYFYIFWSPQMKKQLKPAAMRLLECYCFKTVPEFGHHSTSLNQFNRN</sequence>
<reference evidence="10" key="1">
    <citation type="submission" date="2023-06" db="EMBL/GenBank/DDBJ databases">
        <authorList>
            <person name="Delattre M."/>
        </authorList>
    </citation>
    <scope>NUCLEOTIDE SEQUENCE</scope>
    <source>
        <strain evidence="10">AF72</strain>
    </source>
</reference>
<evidence type="ECO:0000256" key="5">
    <source>
        <dbReference type="ARBA" id="ARBA00023136"/>
    </source>
</evidence>
<dbReference type="GO" id="GO:0005886">
    <property type="term" value="C:plasma membrane"/>
    <property type="evidence" value="ECO:0007669"/>
    <property type="project" value="TreeGrafter"/>
</dbReference>
<dbReference type="PROSITE" id="PS50262">
    <property type="entry name" value="G_PROTEIN_RECEP_F1_2"/>
    <property type="match status" value="1"/>
</dbReference>
<evidence type="ECO:0000256" key="3">
    <source>
        <dbReference type="ARBA" id="ARBA00022989"/>
    </source>
</evidence>
<feature type="domain" description="G-protein coupled receptors family 1 profile" evidence="9">
    <location>
        <begin position="51"/>
        <end position="357"/>
    </location>
</feature>
<feature type="transmembrane region" description="Helical" evidence="8">
    <location>
        <begin position="112"/>
        <end position="132"/>
    </location>
</feature>
<evidence type="ECO:0000256" key="6">
    <source>
        <dbReference type="ARBA" id="ARBA00023170"/>
    </source>
</evidence>
<dbReference type="AlphaFoldDB" id="A0AA36CE37"/>
<feature type="transmembrane region" description="Helical" evidence="8">
    <location>
        <begin position="71"/>
        <end position="92"/>
    </location>
</feature>
<feature type="non-terminal residue" evidence="10">
    <location>
        <position position="1"/>
    </location>
</feature>
<dbReference type="SUPFAM" id="SSF81321">
    <property type="entry name" value="Family A G protein-coupled receptor-like"/>
    <property type="match status" value="1"/>
</dbReference>
<evidence type="ECO:0000313" key="10">
    <source>
        <dbReference type="EMBL" id="CAJ0566748.1"/>
    </source>
</evidence>
<dbReference type="PANTHER" id="PTHR24243:SF230">
    <property type="entry name" value="G-PROTEIN COUPLED RECEPTORS FAMILY 1 PROFILE DOMAIN-CONTAINING PROTEIN"/>
    <property type="match status" value="1"/>
</dbReference>
<keyword evidence="7" id="KW-0807">Transducer</keyword>
<evidence type="ECO:0000256" key="4">
    <source>
        <dbReference type="ARBA" id="ARBA00023040"/>
    </source>
</evidence>
<accession>A0AA36CE37</accession>
<feature type="transmembrane region" description="Helical" evidence="8">
    <location>
        <begin position="334"/>
        <end position="360"/>
    </location>
</feature>
<keyword evidence="4" id="KW-0297">G-protein coupled receptor</keyword>
<evidence type="ECO:0000259" key="9">
    <source>
        <dbReference type="PROSITE" id="PS50262"/>
    </source>
</evidence>
<feature type="transmembrane region" description="Helical" evidence="8">
    <location>
        <begin position="152"/>
        <end position="170"/>
    </location>
</feature>
<protein>
    <recommendedName>
        <fullName evidence="9">G-protein coupled receptors family 1 profile domain-containing protein</fullName>
    </recommendedName>
</protein>
<dbReference type="InterPro" id="IPR000276">
    <property type="entry name" value="GPCR_Rhodpsn"/>
</dbReference>
<dbReference type="InterPro" id="IPR017452">
    <property type="entry name" value="GPCR_Rhodpsn_7TM"/>
</dbReference>
<dbReference type="Gene3D" id="1.20.1070.10">
    <property type="entry name" value="Rhodopsin 7-helix transmembrane proteins"/>
    <property type="match status" value="1"/>
</dbReference>
<keyword evidence="2 8" id="KW-0812">Transmembrane</keyword>
<keyword evidence="5 8" id="KW-0472">Membrane</keyword>
<dbReference type="Proteomes" id="UP001177023">
    <property type="component" value="Unassembled WGS sequence"/>
</dbReference>
<dbReference type="GO" id="GO:0004930">
    <property type="term" value="F:G protein-coupled receptor activity"/>
    <property type="evidence" value="ECO:0007669"/>
    <property type="project" value="UniProtKB-KW"/>
</dbReference>
<feature type="transmembrane region" description="Helical" evidence="8">
    <location>
        <begin position="202"/>
        <end position="231"/>
    </location>
</feature>
<comment type="caution">
    <text evidence="10">The sequence shown here is derived from an EMBL/GenBank/DDBJ whole genome shotgun (WGS) entry which is preliminary data.</text>
</comment>
<keyword evidence="11" id="KW-1185">Reference proteome</keyword>
<evidence type="ECO:0000256" key="2">
    <source>
        <dbReference type="ARBA" id="ARBA00022692"/>
    </source>
</evidence>
<evidence type="ECO:0000256" key="7">
    <source>
        <dbReference type="ARBA" id="ARBA00023224"/>
    </source>
</evidence>
<proteinExistence type="predicted"/>
<dbReference type="Pfam" id="PF00001">
    <property type="entry name" value="7tm_1"/>
    <property type="match status" value="1"/>
</dbReference>
<dbReference type="PANTHER" id="PTHR24243">
    <property type="entry name" value="G-PROTEIN COUPLED RECEPTOR"/>
    <property type="match status" value="1"/>
</dbReference>
<feature type="transmembrane region" description="Helical" evidence="8">
    <location>
        <begin position="304"/>
        <end position="322"/>
    </location>
</feature>
<evidence type="ECO:0000256" key="1">
    <source>
        <dbReference type="ARBA" id="ARBA00004141"/>
    </source>
</evidence>
<keyword evidence="3 8" id="KW-1133">Transmembrane helix</keyword>
<comment type="subcellular location">
    <subcellularLocation>
        <location evidence="1">Membrane</location>
        <topology evidence="1">Multi-pass membrane protein</topology>
    </subcellularLocation>
</comment>
<dbReference type="EMBL" id="CATQJA010001319">
    <property type="protein sequence ID" value="CAJ0566748.1"/>
    <property type="molecule type" value="Genomic_DNA"/>
</dbReference>
<keyword evidence="6" id="KW-0675">Receptor</keyword>
<gene>
    <name evidence="10" type="ORF">MSPICULIGERA_LOCUS5337</name>
</gene>
<organism evidence="10 11">
    <name type="scientific">Mesorhabditis spiculigera</name>
    <dbReference type="NCBI Taxonomy" id="96644"/>
    <lineage>
        <taxon>Eukaryota</taxon>
        <taxon>Metazoa</taxon>
        <taxon>Ecdysozoa</taxon>
        <taxon>Nematoda</taxon>
        <taxon>Chromadorea</taxon>
        <taxon>Rhabditida</taxon>
        <taxon>Rhabditina</taxon>
        <taxon>Rhabditomorpha</taxon>
        <taxon>Rhabditoidea</taxon>
        <taxon>Rhabditidae</taxon>
        <taxon>Mesorhabditinae</taxon>
        <taxon>Mesorhabditis</taxon>
    </lineage>
</organism>